<sequence length="280" mass="31445">MRGELITIIIVTSLLILIGCSGLGEYSCLKVSSCSCKLVGLGGEIGLIDLSPLQDRSLSASDSSGYVYRYFPCVPGDLGADRGTCDAQNHVAICQIQPNKSITEEPVFTSCANQSTAEFSVQSISPISLLLDFSKGEFDDGREEYRLTKLEVNCNYSIDSQLIALGEFPTLTYNFILTSKYACPREVEQLEFSIGLGVLLVLFSYSILYLFVGVYINAFWLKKRGFEIFPNYHFWVETPFLFRDGFVFCLSICYRPIGTRIGTKTELEDSFDYREYNRIE</sequence>
<comment type="subcellular location">
    <subcellularLocation>
        <location evidence="1">Preautophagosomal structure membrane</location>
        <topology evidence="1">Single-pass type I membrane protein</topology>
    </subcellularLocation>
</comment>
<evidence type="ECO:0000256" key="3">
    <source>
        <dbReference type="ARBA" id="ARBA00022729"/>
    </source>
</evidence>
<keyword evidence="5 7" id="KW-1133">Transmembrane helix</keyword>
<evidence type="ECO:0000313" key="9">
    <source>
        <dbReference type="EMBL" id="KAI6649152.1"/>
    </source>
</evidence>
<proteinExistence type="predicted"/>
<evidence type="ECO:0000256" key="8">
    <source>
        <dbReference type="SAM" id="SignalP"/>
    </source>
</evidence>
<gene>
    <name evidence="9" type="ORF">LOD99_11521</name>
</gene>
<dbReference type="Proteomes" id="UP001165289">
    <property type="component" value="Unassembled WGS sequence"/>
</dbReference>
<keyword evidence="10" id="KW-1185">Reference proteome</keyword>
<dbReference type="PANTHER" id="PTHR15071">
    <property type="entry name" value="MANNOSE-6-PHOSPHATE RECEPTOR FAMILY MEMBER"/>
    <property type="match status" value="1"/>
</dbReference>
<dbReference type="AlphaFoldDB" id="A0AAV7JK26"/>
<dbReference type="GO" id="GO:0000139">
    <property type="term" value="C:Golgi membrane"/>
    <property type="evidence" value="ECO:0007669"/>
    <property type="project" value="UniProtKB-SubCell"/>
</dbReference>
<keyword evidence="6 7" id="KW-0472">Membrane</keyword>
<evidence type="ECO:0000256" key="1">
    <source>
        <dbReference type="ARBA" id="ARBA00004472"/>
    </source>
</evidence>
<name>A0AAV7JK26_9METZ</name>
<evidence type="ECO:0000256" key="2">
    <source>
        <dbReference type="ARBA" id="ARBA00022692"/>
    </source>
</evidence>
<evidence type="ECO:0000256" key="5">
    <source>
        <dbReference type="ARBA" id="ARBA00022989"/>
    </source>
</evidence>
<accession>A0AAV7JK26</accession>
<keyword evidence="2 7" id="KW-0812">Transmembrane</keyword>
<dbReference type="InterPro" id="IPR009011">
    <property type="entry name" value="Man6P_isomerase_rcpt-bd_dom_sf"/>
</dbReference>
<feature type="chain" id="PRO_5043978390" evidence="8">
    <location>
        <begin position="23"/>
        <end position="280"/>
    </location>
</feature>
<evidence type="ECO:0000256" key="4">
    <source>
        <dbReference type="ARBA" id="ARBA00022927"/>
    </source>
</evidence>
<dbReference type="EMBL" id="JAKMXF010000321">
    <property type="protein sequence ID" value="KAI6649152.1"/>
    <property type="molecule type" value="Genomic_DNA"/>
</dbReference>
<evidence type="ECO:0000256" key="6">
    <source>
        <dbReference type="ARBA" id="ARBA00023136"/>
    </source>
</evidence>
<keyword evidence="4" id="KW-0813">Transport</keyword>
<dbReference type="Gene3D" id="2.70.130.10">
    <property type="entry name" value="Mannose-6-phosphate receptor binding domain"/>
    <property type="match status" value="1"/>
</dbReference>
<evidence type="ECO:0000313" key="10">
    <source>
        <dbReference type="Proteomes" id="UP001165289"/>
    </source>
</evidence>
<feature type="transmembrane region" description="Helical" evidence="7">
    <location>
        <begin position="192"/>
        <end position="216"/>
    </location>
</feature>
<keyword evidence="4" id="KW-0653">Protein transport</keyword>
<dbReference type="GO" id="GO:0005802">
    <property type="term" value="C:trans-Golgi network"/>
    <property type="evidence" value="ECO:0007669"/>
    <property type="project" value="TreeGrafter"/>
</dbReference>
<protein>
    <submittedName>
        <fullName evidence="9">Cation-dependent mannose-6-phosphate receptor-like</fullName>
    </submittedName>
</protein>
<evidence type="ECO:0000256" key="7">
    <source>
        <dbReference type="SAM" id="Phobius"/>
    </source>
</evidence>
<dbReference type="SUPFAM" id="SSF50911">
    <property type="entry name" value="Mannose 6-phosphate receptor domain"/>
    <property type="match status" value="1"/>
</dbReference>
<dbReference type="InterPro" id="IPR018939">
    <property type="entry name" value="Autophagy-rel_prot_27"/>
</dbReference>
<dbReference type="PANTHER" id="PTHR15071:SF0">
    <property type="entry name" value="MANNOSE 6-PHOSPHATE RECEPTOR-LIKE PROTEIN 1"/>
    <property type="match status" value="1"/>
</dbReference>
<keyword evidence="9" id="KW-0675">Receptor</keyword>
<dbReference type="PROSITE" id="PS51257">
    <property type="entry name" value="PROKAR_LIPOPROTEIN"/>
    <property type="match status" value="1"/>
</dbReference>
<dbReference type="Pfam" id="PF09451">
    <property type="entry name" value="ATG27"/>
    <property type="match status" value="1"/>
</dbReference>
<organism evidence="9 10">
    <name type="scientific">Oopsacas minuta</name>
    <dbReference type="NCBI Taxonomy" id="111878"/>
    <lineage>
        <taxon>Eukaryota</taxon>
        <taxon>Metazoa</taxon>
        <taxon>Porifera</taxon>
        <taxon>Hexactinellida</taxon>
        <taxon>Hexasterophora</taxon>
        <taxon>Lyssacinosida</taxon>
        <taxon>Leucopsacidae</taxon>
        <taxon>Oopsacas</taxon>
    </lineage>
</organism>
<comment type="caution">
    <text evidence="9">The sequence shown here is derived from an EMBL/GenBank/DDBJ whole genome shotgun (WGS) entry which is preliminary data.</text>
</comment>
<keyword evidence="3 8" id="KW-0732">Signal</keyword>
<feature type="signal peptide" evidence="8">
    <location>
        <begin position="1"/>
        <end position="22"/>
    </location>
</feature>
<reference evidence="9 10" key="1">
    <citation type="journal article" date="2023" name="BMC Biol.">
        <title>The compact genome of the sponge Oopsacas minuta (Hexactinellida) is lacking key metazoan core genes.</title>
        <authorList>
            <person name="Santini S."/>
            <person name="Schenkelaars Q."/>
            <person name="Jourda C."/>
            <person name="Duchesne M."/>
            <person name="Belahbib H."/>
            <person name="Rocher C."/>
            <person name="Selva M."/>
            <person name="Riesgo A."/>
            <person name="Vervoort M."/>
            <person name="Leys S.P."/>
            <person name="Kodjabachian L."/>
            <person name="Le Bivic A."/>
            <person name="Borchiellini C."/>
            <person name="Claverie J.M."/>
            <person name="Renard E."/>
        </authorList>
    </citation>
    <scope>NUCLEOTIDE SEQUENCE [LARGE SCALE GENOMIC DNA]</scope>
    <source>
        <strain evidence="9">SPO-2</strain>
    </source>
</reference>